<protein>
    <submittedName>
        <fullName evidence="2">Membrane protein YczE</fullName>
    </submittedName>
</protein>
<dbReference type="PANTHER" id="PTHR40078">
    <property type="entry name" value="INTEGRAL MEMBRANE PROTEIN-RELATED"/>
    <property type="match status" value="1"/>
</dbReference>
<feature type="transmembrane region" description="Helical" evidence="1">
    <location>
        <begin position="106"/>
        <end position="130"/>
    </location>
</feature>
<dbReference type="RefSeq" id="WP_309795130.1">
    <property type="nucleotide sequence ID" value="NZ_BAAAHY010000006.1"/>
</dbReference>
<dbReference type="EMBL" id="JAVDQF010000001">
    <property type="protein sequence ID" value="MDR6267854.1"/>
    <property type="molecule type" value="Genomic_DNA"/>
</dbReference>
<feature type="transmembrane region" description="Helical" evidence="1">
    <location>
        <begin position="12"/>
        <end position="32"/>
    </location>
</feature>
<accession>A0ABU1J6S0</accession>
<reference evidence="2 3" key="1">
    <citation type="submission" date="2023-07" db="EMBL/GenBank/DDBJ databases">
        <title>Sequencing the genomes of 1000 actinobacteria strains.</title>
        <authorList>
            <person name="Klenk H.-P."/>
        </authorList>
    </citation>
    <scope>NUCLEOTIDE SEQUENCE [LARGE SCALE GENOMIC DNA]</scope>
    <source>
        <strain evidence="2 3">DSM 14555</strain>
    </source>
</reference>
<feature type="transmembrane region" description="Helical" evidence="1">
    <location>
        <begin position="176"/>
        <end position="196"/>
    </location>
</feature>
<keyword evidence="3" id="KW-1185">Reference proteome</keyword>
<dbReference type="PANTHER" id="PTHR40078:SF1">
    <property type="entry name" value="INTEGRAL MEMBRANE PROTEIN"/>
    <property type="match status" value="1"/>
</dbReference>
<proteinExistence type="predicted"/>
<keyword evidence="1" id="KW-0472">Membrane</keyword>
<evidence type="ECO:0000313" key="2">
    <source>
        <dbReference type="EMBL" id="MDR6267854.1"/>
    </source>
</evidence>
<dbReference type="Proteomes" id="UP001185069">
    <property type="component" value="Unassembled WGS sequence"/>
</dbReference>
<comment type="caution">
    <text evidence="2">The sequence shown here is derived from an EMBL/GenBank/DDBJ whole genome shotgun (WGS) entry which is preliminary data.</text>
</comment>
<dbReference type="InterPro" id="IPR038750">
    <property type="entry name" value="YczE/YyaS-like"/>
</dbReference>
<evidence type="ECO:0000313" key="3">
    <source>
        <dbReference type="Proteomes" id="UP001185069"/>
    </source>
</evidence>
<feature type="transmembrane region" description="Helical" evidence="1">
    <location>
        <begin position="52"/>
        <end position="72"/>
    </location>
</feature>
<evidence type="ECO:0000256" key="1">
    <source>
        <dbReference type="SAM" id="Phobius"/>
    </source>
</evidence>
<name>A0ABU1J6S0_9MICC</name>
<feature type="transmembrane region" description="Helical" evidence="1">
    <location>
        <begin position="79"/>
        <end position="100"/>
    </location>
</feature>
<keyword evidence="1" id="KW-0812">Transmembrane</keyword>
<sequence length="232" mass="24175">MKTFLTTGNLPVRLVRLFLGLFAYGFAIALMIRANLGASPWDVFGQGLAHSTGLSFGICTILISAGVLLLWIPLRQWPGFGTLANALLIGIFADLSLAMLHQPQALWLQALMFLAGLVLLAFATALYVGARLGPGPRDGLMTGLVRRTGKPVWIIRTGIEVVVVAIGFLLGGVAGLGTLVFALGIGPVTQLAFRLLSVDLHAVRRPVAALSGRAGAAPVGRSASAAAGKLKS</sequence>
<keyword evidence="1" id="KW-1133">Transmembrane helix</keyword>
<organism evidence="2 3">
    <name type="scientific">Arthrobacter russicus</name>
    <dbReference type="NCBI Taxonomy" id="172040"/>
    <lineage>
        <taxon>Bacteria</taxon>
        <taxon>Bacillati</taxon>
        <taxon>Actinomycetota</taxon>
        <taxon>Actinomycetes</taxon>
        <taxon>Micrococcales</taxon>
        <taxon>Micrococcaceae</taxon>
        <taxon>Arthrobacter</taxon>
    </lineage>
</organism>
<gene>
    <name evidence="2" type="ORF">JOE69_000092</name>
</gene>
<dbReference type="Pfam" id="PF19700">
    <property type="entry name" value="DUF6198"/>
    <property type="match status" value="1"/>
</dbReference>
<feature type="transmembrane region" description="Helical" evidence="1">
    <location>
        <begin position="151"/>
        <end position="170"/>
    </location>
</feature>